<protein>
    <recommendedName>
        <fullName evidence="4">DUF3558 domain-containing protein</fullName>
    </recommendedName>
</protein>
<evidence type="ECO:0000313" key="2">
    <source>
        <dbReference type="EMBL" id="GAA4007909.1"/>
    </source>
</evidence>
<accession>A0ABP7S826</accession>
<name>A0ABP7S826_9PSEU</name>
<dbReference type="Proteomes" id="UP001501747">
    <property type="component" value="Unassembled WGS sequence"/>
</dbReference>
<dbReference type="RefSeq" id="WP_344875527.1">
    <property type="nucleotide sequence ID" value="NZ_BAABAL010000009.1"/>
</dbReference>
<keyword evidence="3" id="KW-1185">Reference proteome</keyword>
<sequence>MRIARKSRVWLAIMTMTLSGCSGVVTGQATSPSAPSPLLAPGQVPTAADLCRLMTPADFPVQGQVSPGSPKLEEKYSPSCRYHVKTGGIGETISVSLSFIPESKLNQGSFKGRTEMTVAGKRTAVGQGIMKGESGECDLAFDSPAGEWLIVVIDDSAPNRDGCAAAKHVAERVIPRIP</sequence>
<dbReference type="EMBL" id="BAABAL010000009">
    <property type="protein sequence ID" value="GAA4007909.1"/>
    <property type="molecule type" value="Genomic_DNA"/>
</dbReference>
<evidence type="ECO:0000313" key="3">
    <source>
        <dbReference type="Proteomes" id="UP001501747"/>
    </source>
</evidence>
<dbReference type="InterPro" id="IPR024520">
    <property type="entry name" value="DUF3558"/>
</dbReference>
<keyword evidence="1" id="KW-0732">Signal</keyword>
<dbReference type="PROSITE" id="PS51257">
    <property type="entry name" value="PROKAR_LIPOPROTEIN"/>
    <property type="match status" value="1"/>
</dbReference>
<reference evidence="3" key="1">
    <citation type="journal article" date="2019" name="Int. J. Syst. Evol. Microbiol.">
        <title>The Global Catalogue of Microorganisms (GCM) 10K type strain sequencing project: providing services to taxonomists for standard genome sequencing and annotation.</title>
        <authorList>
            <consortium name="The Broad Institute Genomics Platform"/>
            <consortium name="The Broad Institute Genome Sequencing Center for Infectious Disease"/>
            <person name="Wu L."/>
            <person name="Ma J."/>
        </authorList>
    </citation>
    <scope>NUCLEOTIDE SEQUENCE [LARGE SCALE GENOMIC DNA]</scope>
    <source>
        <strain evidence="3">JCM 17342</strain>
    </source>
</reference>
<dbReference type="Pfam" id="PF12079">
    <property type="entry name" value="DUF3558"/>
    <property type="match status" value="1"/>
</dbReference>
<comment type="caution">
    <text evidence="2">The sequence shown here is derived from an EMBL/GenBank/DDBJ whole genome shotgun (WGS) entry which is preliminary data.</text>
</comment>
<feature type="signal peptide" evidence="1">
    <location>
        <begin position="1"/>
        <end position="27"/>
    </location>
</feature>
<feature type="chain" id="PRO_5046296572" description="DUF3558 domain-containing protein" evidence="1">
    <location>
        <begin position="28"/>
        <end position="178"/>
    </location>
</feature>
<proteinExistence type="predicted"/>
<organism evidence="2 3">
    <name type="scientific">Allokutzneria multivorans</name>
    <dbReference type="NCBI Taxonomy" id="1142134"/>
    <lineage>
        <taxon>Bacteria</taxon>
        <taxon>Bacillati</taxon>
        <taxon>Actinomycetota</taxon>
        <taxon>Actinomycetes</taxon>
        <taxon>Pseudonocardiales</taxon>
        <taxon>Pseudonocardiaceae</taxon>
        <taxon>Allokutzneria</taxon>
    </lineage>
</organism>
<evidence type="ECO:0008006" key="4">
    <source>
        <dbReference type="Google" id="ProtNLM"/>
    </source>
</evidence>
<gene>
    <name evidence="2" type="ORF">GCM10022247_32600</name>
</gene>
<evidence type="ECO:0000256" key="1">
    <source>
        <dbReference type="SAM" id="SignalP"/>
    </source>
</evidence>